<evidence type="ECO:0000313" key="2">
    <source>
        <dbReference type="Proteomes" id="UP000297299"/>
    </source>
</evidence>
<sequence length="63" mass="7016">MTSSTRLHLNHIAQDVLDRRGEAKKAANRKLQAVIKALRKTSTYKAETGKEIAKGIDRGNVKK</sequence>
<evidence type="ECO:0000313" key="1">
    <source>
        <dbReference type="EMBL" id="TEY40697.1"/>
    </source>
</evidence>
<comment type="caution">
    <text evidence="1">The sequence shown here is derived from an EMBL/GenBank/DDBJ whole genome shotgun (WGS) entry which is preliminary data.</text>
</comment>
<keyword evidence="2" id="KW-1185">Reference proteome</keyword>
<name>A0A4Y8CRU2_9HELO</name>
<dbReference type="Proteomes" id="UP000297299">
    <property type="component" value="Unassembled WGS sequence"/>
</dbReference>
<protein>
    <submittedName>
        <fullName evidence="1">Uncharacterized protein</fullName>
    </submittedName>
</protein>
<gene>
    <name evidence="1" type="ORF">BOTCAL_0427g00100</name>
</gene>
<reference evidence="1 2" key="1">
    <citation type="submission" date="2017-11" db="EMBL/GenBank/DDBJ databases">
        <title>Comparative genomics of Botrytis spp.</title>
        <authorList>
            <person name="Valero-Jimenez C.A."/>
            <person name="Tapia P."/>
            <person name="Veloso J."/>
            <person name="Silva-Moreno E."/>
            <person name="Staats M."/>
            <person name="Valdes J.H."/>
            <person name="Van Kan J.A.L."/>
        </authorList>
    </citation>
    <scope>NUCLEOTIDE SEQUENCE [LARGE SCALE GENOMIC DNA]</scope>
    <source>
        <strain evidence="1 2">MUCL2830</strain>
    </source>
</reference>
<organism evidence="1 2">
    <name type="scientific">Botryotinia calthae</name>
    <dbReference type="NCBI Taxonomy" id="38488"/>
    <lineage>
        <taxon>Eukaryota</taxon>
        <taxon>Fungi</taxon>
        <taxon>Dikarya</taxon>
        <taxon>Ascomycota</taxon>
        <taxon>Pezizomycotina</taxon>
        <taxon>Leotiomycetes</taxon>
        <taxon>Helotiales</taxon>
        <taxon>Sclerotiniaceae</taxon>
        <taxon>Botryotinia</taxon>
    </lineage>
</organism>
<dbReference type="AlphaFoldDB" id="A0A4Y8CRU2"/>
<proteinExistence type="predicted"/>
<accession>A0A4Y8CRU2</accession>
<dbReference type="EMBL" id="PHWZ01000426">
    <property type="protein sequence ID" value="TEY40697.1"/>
    <property type="molecule type" value="Genomic_DNA"/>
</dbReference>